<name>A0ABT2ZRE8_9RHOB</name>
<evidence type="ECO:0000256" key="1">
    <source>
        <dbReference type="SAM" id="Phobius"/>
    </source>
</evidence>
<keyword evidence="1" id="KW-1133">Transmembrane helix</keyword>
<keyword evidence="3" id="KW-1185">Reference proteome</keyword>
<feature type="transmembrane region" description="Helical" evidence="1">
    <location>
        <begin position="6"/>
        <end position="24"/>
    </location>
</feature>
<dbReference type="InterPro" id="IPR045616">
    <property type="entry name" value="DUF6446"/>
</dbReference>
<accession>A0ABT2ZRE8</accession>
<gene>
    <name evidence="2" type="ORF">OEZ71_14900</name>
</gene>
<reference evidence="2 3" key="1">
    <citation type="submission" date="2022-10" db="EMBL/GenBank/DDBJ databases">
        <title>Defluviimonas sp. nov., isolated from ocean surface sediments.</title>
        <authorList>
            <person name="He W."/>
            <person name="Wang L."/>
            <person name="Zhang D.-F."/>
        </authorList>
    </citation>
    <scope>NUCLEOTIDE SEQUENCE [LARGE SCALE GENOMIC DNA]</scope>
    <source>
        <strain evidence="2 3">WL0050</strain>
    </source>
</reference>
<dbReference type="EMBL" id="JAOWKZ010000003">
    <property type="protein sequence ID" value="MCV2873588.1"/>
    <property type="molecule type" value="Genomic_DNA"/>
</dbReference>
<sequence>MNGKIVAGFIVVTAFLAGIGLYYVQEYAYYAPVEPASAAAEIRLTALSGAVEPVPTDGFEGIDSDSSPLRFRACFKVPMSLALMTETYADYPGAEPLIGPRQFPCFDAERIGADLQSGAALAFLSEKNIHPGVDRVVAVYADGQAFAWHELNETAEK</sequence>
<evidence type="ECO:0000313" key="3">
    <source>
        <dbReference type="Proteomes" id="UP001652564"/>
    </source>
</evidence>
<proteinExistence type="predicted"/>
<dbReference type="RefSeq" id="WP_263740790.1">
    <property type="nucleotide sequence ID" value="NZ_JAOWKZ010000003.1"/>
</dbReference>
<protein>
    <submittedName>
        <fullName evidence="2">DUF6446 family protein</fullName>
    </submittedName>
</protein>
<keyword evidence="1" id="KW-0472">Membrane</keyword>
<evidence type="ECO:0000313" key="2">
    <source>
        <dbReference type="EMBL" id="MCV2873588.1"/>
    </source>
</evidence>
<comment type="caution">
    <text evidence="2">The sequence shown here is derived from an EMBL/GenBank/DDBJ whole genome shotgun (WGS) entry which is preliminary data.</text>
</comment>
<organism evidence="2 3">
    <name type="scientific">Albidovulum litorale</name>
    <dbReference type="NCBI Taxonomy" id="2984134"/>
    <lineage>
        <taxon>Bacteria</taxon>
        <taxon>Pseudomonadati</taxon>
        <taxon>Pseudomonadota</taxon>
        <taxon>Alphaproteobacteria</taxon>
        <taxon>Rhodobacterales</taxon>
        <taxon>Paracoccaceae</taxon>
        <taxon>Albidovulum</taxon>
    </lineage>
</organism>
<dbReference type="Pfam" id="PF20044">
    <property type="entry name" value="DUF6446"/>
    <property type="match status" value="1"/>
</dbReference>
<dbReference type="Proteomes" id="UP001652564">
    <property type="component" value="Unassembled WGS sequence"/>
</dbReference>
<keyword evidence="1" id="KW-0812">Transmembrane</keyword>